<dbReference type="NCBIfam" id="TIGR01145">
    <property type="entry name" value="ATP_synt_delta"/>
    <property type="match status" value="1"/>
</dbReference>
<dbReference type="GO" id="GO:0005886">
    <property type="term" value="C:plasma membrane"/>
    <property type="evidence" value="ECO:0007669"/>
    <property type="project" value="UniProtKB-SubCell"/>
</dbReference>
<dbReference type="InterPro" id="IPR026015">
    <property type="entry name" value="ATP_synth_OSCP/delta_N_sf"/>
</dbReference>
<keyword evidence="7" id="KW-0139">CF(1)</keyword>
<keyword evidence="6 7" id="KW-0066">ATP synthesis</keyword>
<evidence type="ECO:0000313" key="9">
    <source>
        <dbReference type="Proteomes" id="UP000237968"/>
    </source>
</evidence>
<dbReference type="SUPFAM" id="SSF47928">
    <property type="entry name" value="N-terminal domain of the delta subunit of the F1F0-ATP synthase"/>
    <property type="match status" value="1"/>
</dbReference>
<comment type="function">
    <text evidence="7">F(1)F(0) ATP synthase produces ATP from ADP in the presence of a proton or sodium gradient. F-type ATPases consist of two structural domains, F(1) containing the extramembraneous catalytic core and F(0) containing the membrane proton channel, linked together by a central stalk and a peripheral stalk. During catalysis, ATP synthesis in the catalytic domain of F(1) is coupled via a rotary mechanism of the central stalk subunits to proton translocation.</text>
</comment>
<evidence type="ECO:0000256" key="6">
    <source>
        <dbReference type="ARBA" id="ARBA00023310"/>
    </source>
</evidence>
<keyword evidence="5 7" id="KW-0472">Membrane</keyword>
<dbReference type="HAMAP" id="MF_01416">
    <property type="entry name" value="ATP_synth_delta_bact"/>
    <property type="match status" value="1"/>
</dbReference>
<dbReference type="RefSeq" id="WP_106391207.1">
    <property type="nucleotide sequence ID" value="NZ_PVNK01000097.1"/>
</dbReference>
<name>A0A2S9YDT8_9BACT</name>
<evidence type="ECO:0000256" key="3">
    <source>
        <dbReference type="ARBA" id="ARBA00022781"/>
    </source>
</evidence>
<dbReference type="Proteomes" id="UP000237968">
    <property type="component" value="Unassembled WGS sequence"/>
</dbReference>
<organism evidence="8 9">
    <name type="scientific">Enhygromyxa salina</name>
    <dbReference type="NCBI Taxonomy" id="215803"/>
    <lineage>
        <taxon>Bacteria</taxon>
        <taxon>Pseudomonadati</taxon>
        <taxon>Myxococcota</taxon>
        <taxon>Polyangia</taxon>
        <taxon>Nannocystales</taxon>
        <taxon>Nannocystaceae</taxon>
        <taxon>Enhygromyxa</taxon>
    </lineage>
</organism>
<dbReference type="EMBL" id="PVNK01000097">
    <property type="protein sequence ID" value="PRQ03273.1"/>
    <property type="molecule type" value="Genomic_DNA"/>
</dbReference>
<dbReference type="PRINTS" id="PR00125">
    <property type="entry name" value="ATPASEDELTA"/>
</dbReference>
<comment type="similarity">
    <text evidence="7">Belongs to the ATPase delta chain family.</text>
</comment>
<gene>
    <name evidence="7 8" type="primary">atpH</name>
    <name evidence="8" type="ORF">ENSA5_17580</name>
</gene>
<keyword evidence="9" id="KW-1185">Reference proteome</keyword>
<evidence type="ECO:0000256" key="4">
    <source>
        <dbReference type="ARBA" id="ARBA00023065"/>
    </source>
</evidence>
<protein>
    <recommendedName>
        <fullName evidence="7">ATP synthase subunit delta</fullName>
    </recommendedName>
    <alternativeName>
        <fullName evidence="7">ATP synthase F(1) sector subunit delta</fullName>
    </alternativeName>
    <alternativeName>
        <fullName evidence="7">F-type ATPase subunit delta</fullName>
        <shortName evidence="7">F-ATPase subunit delta</shortName>
    </alternativeName>
</protein>
<sequence length="187" mass="20326">MISGSLAKRYARALIQLAPTPTQRDKYLQNLADFNAACKTNDPSDPSGERDLIKILAAGHHTLANRRAILLAVLSRLGADANMRKFLELVLERGRISGVEQIYLHYRDLADEAAGRVRAAVKTATALDPTTTGRIKKALEQATGKQVLLDTTVEPALIGGLVAHVGSYTLDRSVRTSLDKLRSNLRG</sequence>
<evidence type="ECO:0000256" key="1">
    <source>
        <dbReference type="ARBA" id="ARBA00004370"/>
    </source>
</evidence>
<evidence type="ECO:0000256" key="5">
    <source>
        <dbReference type="ARBA" id="ARBA00023136"/>
    </source>
</evidence>
<dbReference type="AlphaFoldDB" id="A0A2S9YDT8"/>
<dbReference type="InterPro" id="IPR000711">
    <property type="entry name" value="ATPase_OSCP/dsu"/>
</dbReference>
<dbReference type="Pfam" id="PF00213">
    <property type="entry name" value="OSCP"/>
    <property type="match status" value="1"/>
</dbReference>
<dbReference type="Gene3D" id="1.10.520.20">
    <property type="entry name" value="N-terminal domain of the delta subunit of the F1F0-ATP synthase"/>
    <property type="match status" value="1"/>
</dbReference>
<comment type="subcellular location">
    <subcellularLocation>
        <location evidence="7">Cell membrane</location>
        <topology evidence="7">Peripheral membrane protein</topology>
    </subcellularLocation>
    <subcellularLocation>
        <location evidence="1">Membrane</location>
    </subcellularLocation>
</comment>
<keyword evidence="4 7" id="KW-0406">Ion transport</keyword>
<evidence type="ECO:0000313" key="8">
    <source>
        <dbReference type="EMBL" id="PRQ03273.1"/>
    </source>
</evidence>
<comment type="caution">
    <text evidence="8">The sequence shown here is derived from an EMBL/GenBank/DDBJ whole genome shotgun (WGS) entry which is preliminary data.</text>
</comment>
<dbReference type="OrthoDB" id="9802471at2"/>
<dbReference type="GO" id="GO:0045259">
    <property type="term" value="C:proton-transporting ATP synthase complex"/>
    <property type="evidence" value="ECO:0007669"/>
    <property type="project" value="UniProtKB-KW"/>
</dbReference>
<proteinExistence type="inferred from homology"/>
<evidence type="ECO:0000256" key="7">
    <source>
        <dbReference type="HAMAP-Rule" id="MF_01416"/>
    </source>
</evidence>
<keyword evidence="7" id="KW-1003">Cell membrane</keyword>
<comment type="function">
    <text evidence="7">This protein is part of the stalk that links CF(0) to CF(1). It either transmits conformational changes from CF(0) to CF(1) or is implicated in proton conduction.</text>
</comment>
<accession>A0A2S9YDT8</accession>
<evidence type="ECO:0000256" key="2">
    <source>
        <dbReference type="ARBA" id="ARBA00022448"/>
    </source>
</evidence>
<dbReference type="PANTHER" id="PTHR11910">
    <property type="entry name" value="ATP SYNTHASE DELTA CHAIN"/>
    <property type="match status" value="1"/>
</dbReference>
<dbReference type="GO" id="GO:0046933">
    <property type="term" value="F:proton-transporting ATP synthase activity, rotational mechanism"/>
    <property type="evidence" value="ECO:0007669"/>
    <property type="project" value="UniProtKB-UniRule"/>
</dbReference>
<reference evidence="8 9" key="1">
    <citation type="submission" date="2018-03" db="EMBL/GenBank/DDBJ databases">
        <title>Draft Genome Sequences of the Obligatory Marine Myxobacteria Enhygromyxa salina SWB005.</title>
        <authorList>
            <person name="Poehlein A."/>
            <person name="Moghaddam J.A."/>
            <person name="Harms H."/>
            <person name="Alanjari M."/>
            <person name="Koenig G.M."/>
            <person name="Daniel R."/>
            <person name="Schaeberle T.F."/>
        </authorList>
    </citation>
    <scope>NUCLEOTIDE SEQUENCE [LARGE SCALE GENOMIC DNA]</scope>
    <source>
        <strain evidence="8 9">SWB005</strain>
    </source>
</reference>
<keyword evidence="2 7" id="KW-0813">Transport</keyword>
<keyword evidence="3 7" id="KW-0375">Hydrogen ion transport</keyword>